<proteinExistence type="predicted"/>
<protein>
    <submittedName>
        <fullName evidence="1">Uncharacterized protein</fullName>
    </submittedName>
</protein>
<organism evidence="1 2">
    <name type="scientific">Planctopirus hydrillae</name>
    <dbReference type="NCBI Taxonomy" id="1841610"/>
    <lineage>
        <taxon>Bacteria</taxon>
        <taxon>Pseudomonadati</taxon>
        <taxon>Planctomycetota</taxon>
        <taxon>Planctomycetia</taxon>
        <taxon>Planctomycetales</taxon>
        <taxon>Planctomycetaceae</taxon>
        <taxon>Planctopirus</taxon>
    </lineage>
</organism>
<dbReference type="EMBL" id="LYDR01000150">
    <property type="protein sequence ID" value="ODA28943.1"/>
    <property type="molecule type" value="Genomic_DNA"/>
</dbReference>
<evidence type="ECO:0000313" key="1">
    <source>
        <dbReference type="EMBL" id="ODA28943.1"/>
    </source>
</evidence>
<evidence type="ECO:0000313" key="2">
    <source>
        <dbReference type="Proteomes" id="UP000094828"/>
    </source>
</evidence>
<dbReference type="AlphaFoldDB" id="A0A1C3E6V2"/>
<dbReference type="Proteomes" id="UP000094828">
    <property type="component" value="Unassembled WGS sequence"/>
</dbReference>
<comment type="caution">
    <text evidence="1">The sequence shown here is derived from an EMBL/GenBank/DDBJ whole genome shotgun (WGS) entry which is preliminary data.</text>
</comment>
<gene>
    <name evidence="1" type="ORF">A6X21_10655</name>
</gene>
<keyword evidence="2" id="KW-1185">Reference proteome</keyword>
<reference evidence="1 2" key="1">
    <citation type="submission" date="2016-05" db="EMBL/GenBank/DDBJ databases">
        <title>Genomic and physiological characterization of Planctopirus sp. isolated from fresh water lake.</title>
        <authorList>
            <person name="Subhash Y."/>
            <person name="Ramana C."/>
        </authorList>
    </citation>
    <scope>NUCLEOTIDE SEQUENCE [LARGE SCALE GENOMIC DNA]</scope>
    <source>
        <strain evidence="1 2">JC280</strain>
    </source>
</reference>
<name>A0A1C3E6V2_9PLAN</name>
<sequence length="102" mass="11441">MTIIQAGTIIQTRLPLVEWKFSGKLRHEHGDLLPNGKFEPAVGIGAQQKLLHGTDSLGLRLVRLGGWYNLSEYQSLTTARTSQVTKHFRVAKRHDRPGLQQA</sequence>
<accession>A0A1C3E6V2</accession>